<proteinExistence type="predicted"/>
<gene>
    <name evidence="2" type="ORF">V3H18_04020</name>
</gene>
<reference evidence="2 3" key="1">
    <citation type="submission" date="2024-02" db="EMBL/GenBank/DDBJ databases">
        <authorList>
            <person name="Grouzdev D."/>
        </authorList>
    </citation>
    <scope>NUCLEOTIDE SEQUENCE [LARGE SCALE GENOMIC DNA]</scope>
    <source>
        <strain evidence="2 3">9N</strain>
    </source>
</reference>
<feature type="transmembrane region" description="Helical" evidence="1">
    <location>
        <begin position="113"/>
        <end position="130"/>
    </location>
</feature>
<keyword evidence="1" id="KW-0812">Transmembrane</keyword>
<dbReference type="RefSeq" id="WP_332080623.1">
    <property type="nucleotide sequence ID" value="NZ_JAZHYN010000007.1"/>
</dbReference>
<evidence type="ECO:0000313" key="2">
    <source>
        <dbReference type="EMBL" id="MEF3365696.1"/>
    </source>
</evidence>
<evidence type="ECO:0000256" key="1">
    <source>
        <dbReference type="SAM" id="Phobius"/>
    </source>
</evidence>
<dbReference type="EMBL" id="JAZHYN010000007">
    <property type="protein sequence ID" value="MEF3365696.1"/>
    <property type="molecule type" value="Genomic_DNA"/>
</dbReference>
<organism evidence="2 3">
    <name type="scientific">Methylocystis borbori</name>
    <dbReference type="NCBI Taxonomy" id="3118750"/>
    <lineage>
        <taxon>Bacteria</taxon>
        <taxon>Pseudomonadati</taxon>
        <taxon>Pseudomonadota</taxon>
        <taxon>Alphaproteobacteria</taxon>
        <taxon>Hyphomicrobiales</taxon>
        <taxon>Methylocystaceae</taxon>
        <taxon>Methylocystis</taxon>
    </lineage>
</organism>
<name>A0ABU7XGS3_9HYPH</name>
<keyword evidence="1" id="KW-1133">Transmembrane helix</keyword>
<keyword evidence="3" id="KW-1185">Reference proteome</keyword>
<feature type="transmembrane region" description="Helical" evidence="1">
    <location>
        <begin position="81"/>
        <end position="101"/>
    </location>
</feature>
<dbReference type="Proteomes" id="UP001350748">
    <property type="component" value="Unassembled WGS sequence"/>
</dbReference>
<feature type="transmembrane region" description="Helical" evidence="1">
    <location>
        <begin position="12"/>
        <end position="37"/>
    </location>
</feature>
<comment type="caution">
    <text evidence="2">The sequence shown here is derived from an EMBL/GenBank/DDBJ whole genome shotgun (WGS) entry which is preliminary data.</text>
</comment>
<evidence type="ECO:0008006" key="4">
    <source>
        <dbReference type="Google" id="ProtNLM"/>
    </source>
</evidence>
<sequence length="131" mass="14331">MIGSLAPHAQTFLLALGALTLVLFSIPIALAPLFWARLVGWTIPLERDLAVYFGRCLGAFALILNFFMLRAALTGEALTPTFQFMAMVWGTMIVVHIVGAIQRVQPIIETLEIGFWIALALLTGAFWPVSS</sequence>
<feature type="transmembrane region" description="Helical" evidence="1">
    <location>
        <begin position="49"/>
        <end position="69"/>
    </location>
</feature>
<keyword evidence="1" id="KW-0472">Membrane</keyword>
<accession>A0ABU7XGS3</accession>
<protein>
    <recommendedName>
        <fullName evidence="4">DUF4345 domain-containing protein</fullName>
    </recommendedName>
</protein>
<evidence type="ECO:0000313" key="3">
    <source>
        <dbReference type="Proteomes" id="UP001350748"/>
    </source>
</evidence>